<dbReference type="EMBL" id="MU129232">
    <property type="protein sequence ID" value="KAF9504386.1"/>
    <property type="molecule type" value="Genomic_DNA"/>
</dbReference>
<proteinExistence type="predicted"/>
<evidence type="ECO:0000313" key="2">
    <source>
        <dbReference type="Proteomes" id="UP000886523"/>
    </source>
</evidence>
<organism evidence="1 2">
    <name type="scientific">Hydnum rufescens UP504</name>
    <dbReference type="NCBI Taxonomy" id="1448309"/>
    <lineage>
        <taxon>Eukaryota</taxon>
        <taxon>Fungi</taxon>
        <taxon>Dikarya</taxon>
        <taxon>Basidiomycota</taxon>
        <taxon>Agaricomycotina</taxon>
        <taxon>Agaricomycetes</taxon>
        <taxon>Cantharellales</taxon>
        <taxon>Hydnaceae</taxon>
        <taxon>Hydnum</taxon>
    </lineage>
</organism>
<name>A0A9P6AES4_9AGAM</name>
<gene>
    <name evidence="1" type="ORF">BS47DRAFT_1401469</name>
</gene>
<keyword evidence="2" id="KW-1185">Reference proteome</keyword>
<protein>
    <submittedName>
        <fullName evidence="1">Uncharacterized protein</fullName>
    </submittedName>
</protein>
<reference evidence="1" key="1">
    <citation type="journal article" date="2020" name="Nat. Commun.">
        <title>Large-scale genome sequencing of mycorrhizal fungi provides insights into the early evolution of symbiotic traits.</title>
        <authorList>
            <person name="Miyauchi S."/>
            <person name="Kiss E."/>
            <person name="Kuo A."/>
            <person name="Drula E."/>
            <person name="Kohler A."/>
            <person name="Sanchez-Garcia M."/>
            <person name="Morin E."/>
            <person name="Andreopoulos B."/>
            <person name="Barry K.W."/>
            <person name="Bonito G."/>
            <person name="Buee M."/>
            <person name="Carver A."/>
            <person name="Chen C."/>
            <person name="Cichocki N."/>
            <person name="Clum A."/>
            <person name="Culley D."/>
            <person name="Crous P.W."/>
            <person name="Fauchery L."/>
            <person name="Girlanda M."/>
            <person name="Hayes R.D."/>
            <person name="Keri Z."/>
            <person name="LaButti K."/>
            <person name="Lipzen A."/>
            <person name="Lombard V."/>
            <person name="Magnuson J."/>
            <person name="Maillard F."/>
            <person name="Murat C."/>
            <person name="Nolan M."/>
            <person name="Ohm R.A."/>
            <person name="Pangilinan J."/>
            <person name="Pereira M.F."/>
            <person name="Perotto S."/>
            <person name="Peter M."/>
            <person name="Pfister S."/>
            <person name="Riley R."/>
            <person name="Sitrit Y."/>
            <person name="Stielow J.B."/>
            <person name="Szollosi G."/>
            <person name="Zifcakova L."/>
            <person name="Stursova M."/>
            <person name="Spatafora J.W."/>
            <person name="Tedersoo L."/>
            <person name="Vaario L.M."/>
            <person name="Yamada A."/>
            <person name="Yan M."/>
            <person name="Wang P."/>
            <person name="Xu J."/>
            <person name="Bruns T."/>
            <person name="Baldrian P."/>
            <person name="Vilgalys R."/>
            <person name="Dunand C."/>
            <person name="Henrissat B."/>
            <person name="Grigoriev I.V."/>
            <person name="Hibbett D."/>
            <person name="Nagy L.G."/>
            <person name="Martin F.M."/>
        </authorList>
    </citation>
    <scope>NUCLEOTIDE SEQUENCE</scope>
    <source>
        <strain evidence="1">UP504</strain>
    </source>
</reference>
<sequence length="119" mass="13012">MGHSSCAHHPDSLLERRTALIEEALRQLAITDDDAETVVLPTADSTQGEASVLENVNPMRLASRTKTLPDKQWAKVGPMVVGVSGSIFHRVKDPEQGYQLFDSALQGGKVRLCEMPTQE</sequence>
<dbReference type="AlphaFoldDB" id="A0A9P6AES4"/>
<dbReference type="Proteomes" id="UP000886523">
    <property type="component" value="Unassembled WGS sequence"/>
</dbReference>
<accession>A0A9P6AES4</accession>
<comment type="caution">
    <text evidence="1">The sequence shown here is derived from an EMBL/GenBank/DDBJ whole genome shotgun (WGS) entry which is preliminary data.</text>
</comment>
<evidence type="ECO:0000313" key="1">
    <source>
        <dbReference type="EMBL" id="KAF9504386.1"/>
    </source>
</evidence>